<sequence length="116" mass="13012">MRVKANVILAKCRTERELYGMRVEERGGDWIRTWAFPIKQELAEKEGFDKVQIHGSFDTTEDYPGCPYCGTGAFFVCGKCGKLNCYHGEETTLCRWCGNRAGVRSVSQLDVTGGGY</sequence>
<evidence type="ECO:0000313" key="3">
    <source>
        <dbReference type="Proteomes" id="UP000823842"/>
    </source>
</evidence>
<dbReference type="Proteomes" id="UP000823842">
    <property type="component" value="Unassembled WGS sequence"/>
</dbReference>
<reference evidence="2" key="2">
    <citation type="submission" date="2021-04" db="EMBL/GenBank/DDBJ databases">
        <authorList>
            <person name="Gilroy R."/>
        </authorList>
    </citation>
    <scope>NUCLEOTIDE SEQUENCE</scope>
    <source>
        <strain evidence="2">ChiSjej1B19-5720</strain>
    </source>
</reference>
<name>A0A9D2LRN1_9FIRM</name>
<accession>A0A9D2LRN1</accession>
<gene>
    <name evidence="2" type="ORF">IAA06_03460</name>
</gene>
<evidence type="ECO:0000313" key="2">
    <source>
        <dbReference type="EMBL" id="HJB27834.1"/>
    </source>
</evidence>
<protein>
    <recommendedName>
        <fullName evidence="1">TerY-C metal binding domain-containing protein</fullName>
    </recommendedName>
</protein>
<feature type="domain" description="TerY-C metal binding" evidence="1">
    <location>
        <begin position="37"/>
        <end position="105"/>
    </location>
</feature>
<comment type="caution">
    <text evidence="2">The sequence shown here is derived from an EMBL/GenBank/DDBJ whole genome shotgun (WGS) entry which is preliminary data.</text>
</comment>
<dbReference type="AlphaFoldDB" id="A0A9D2LRN1"/>
<dbReference type="InterPro" id="IPR028274">
    <property type="entry name" value="TerY-C"/>
</dbReference>
<reference evidence="2" key="1">
    <citation type="journal article" date="2021" name="PeerJ">
        <title>Extensive microbial diversity within the chicken gut microbiome revealed by metagenomics and culture.</title>
        <authorList>
            <person name="Gilroy R."/>
            <person name="Ravi A."/>
            <person name="Getino M."/>
            <person name="Pursley I."/>
            <person name="Horton D.L."/>
            <person name="Alikhan N.F."/>
            <person name="Baker D."/>
            <person name="Gharbi K."/>
            <person name="Hall N."/>
            <person name="Watson M."/>
            <person name="Adriaenssens E.M."/>
            <person name="Foster-Nyarko E."/>
            <person name="Jarju S."/>
            <person name="Secka A."/>
            <person name="Antonio M."/>
            <person name="Oren A."/>
            <person name="Chaudhuri R.R."/>
            <person name="La Ragione R."/>
            <person name="Hildebrand F."/>
            <person name="Pallen M.J."/>
        </authorList>
    </citation>
    <scope>NUCLEOTIDE SEQUENCE</scope>
    <source>
        <strain evidence="2">ChiSjej1B19-5720</strain>
    </source>
</reference>
<dbReference type="Pfam" id="PF15616">
    <property type="entry name" value="TerY_C"/>
    <property type="match status" value="1"/>
</dbReference>
<proteinExistence type="predicted"/>
<dbReference type="EMBL" id="DWYZ01000074">
    <property type="protein sequence ID" value="HJB27834.1"/>
    <property type="molecule type" value="Genomic_DNA"/>
</dbReference>
<evidence type="ECO:0000259" key="1">
    <source>
        <dbReference type="Pfam" id="PF15616"/>
    </source>
</evidence>
<organism evidence="2 3">
    <name type="scientific">Candidatus Blautia faecavium</name>
    <dbReference type="NCBI Taxonomy" id="2838487"/>
    <lineage>
        <taxon>Bacteria</taxon>
        <taxon>Bacillati</taxon>
        <taxon>Bacillota</taxon>
        <taxon>Clostridia</taxon>
        <taxon>Lachnospirales</taxon>
        <taxon>Lachnospiraceae</taxon>
        <taxon>Blautia</taxon>
    </lineage>
</organism>